<evidence type="ECO:0000256" key="1">
    <source>
        <dbReference type="ARBA" id="ARBA00004651"/>
    </source>
</evidence>
<feature type="transmembrane region" description="Helical" evidence="6">
    <location>
        <begin position="43"/>
        <end position="67"/>
    </location>
</feature>
<dbReference type="EMBL" id="JADIML010000246">
    <property type="protein sequence ID" value="MBO8464008.1"/>
    <property type="molecule type" value="Genomic_DNA"/>
</dbReference>
<dbReference type="AlphaFoldDB" id="A0A9D9I2L4"/>
<keyword evidence="4 6" id="KW-1133">Transmembrane helix</keyword>
<evidence type="ECO:0000313" key="7">
    <source>
        <dbReference type="EMBL" id="MBO8464008.1"/>
    </source>
</evidence>
<organism evidence="7 8">
    <name type="scientific">Candidatus Scybalomonas excrementavium</name>
    <dbReference type="NCBI Taxonomy" id="2840943"/>
    <lineage>
        <taxon>Bacteria</taxon>
        <taxon>Bacillati</taxon>
        <taxon>Bacillota</taxon>
        <taxon>Clostridia</taxon>
        <taxon>Lachnospirales</taxon>
        <taxon>Lachnospiraceae</taxon>
        <taxon>Lachnospiraceae incertae sedis</taxon>
        <taxon>Candidatus Scybalomonas</taxon>
    </lineage>
</organism>
<feature type="transmembrane region" description="Helical" evidence="6">
    <location>
        <begin position="202"/>
        <end position="227"/>
    </location>
</feature>
<protein>
    <submittedName>
        <fullName evidence="7">MFS transporter</fullName>
    </submittedName>
</protein>
<comment type="subcellular location">
    <subcellularLocation>
        <location evidence="1">Cell membrane</location>
        <topology evidence="1">Multi-pass membrane protein</topology>
    </subcellularLocation>
</comment>
<feature type="transmembrane region" description="Helical" evidence="6">
    <location>
        <begin position="144"/>
        <end position="164"/>
    </location>
</feature>
<feature type="transmembrane region" description="Helical" evidence="6">
    <location>
        <begin position="239"/>
        <end position="258"/>
    </location>
</feature>
<keyword evidence="3 6" id="KW-0812">Transmembrane</keyword>
<dbReference type="GO" id="GO:0022857">
    <property type="term" value="F:transmembrane transporter activity"/>
    <property type="evidence" value="ECO:0007669"/>
    <property type="project" value="InterPro"/>
</dbReference>
<dbReference type="InterPro" id="IPR036259">
    <property type="entry name" value="MFS_trans_sf"/>
</dbReference>
<dbReference type="GO" id="GO:0005886">
    <property type="term" value="C:plasma membrane"/>
    <property type="evidence" value="ECO:0007669"/>
    <property type="project" value="UniProtKB-SubCell"/>
</dbReference>
<evidence type="ECO:0000256" key="4">
    <source>
        <dbReference type="ARBA" id="ARBA00022989"/>
    </source>
</evidence>
<feature type="transmembrane region" description="Helical" evidence="6">
    <location>
        <begin position="104"/>
        <end position="124"/>
    </location>
</feature>
<reference evidence="7" key="2">
    <citation type="journal article" date="2021" name="PeerJ">
        <title>Extensive microbial diversity within the chicken gut microbiome revealed by metagenomics and culture.</title>
        <authorList>
            <person name="Gilroy R."/>
            <person name="Ravi A."/>
            <person name="Getino M."/>
            <person name="Pursley I."/>
            <person name="Horton D.L."/>
            <person name="Alikhan N.F."/>
            <person name="Baker D."/>
            <person name="Gharbi K."/>
            <person name="Hall N."/>
            <person name="Watson M."/>
            <person name="Adriaenssens E.M."/>
            <person name="Foster-Nyarko E."/>
            <person name="Jarju S."/>
            <person name="Secka A."/>
            <person name="Antonio M."/>
            <person name="Oren A."/>
            <person name="Chaudhuri R.R."/>
            <person name="La Ragione R."/>
            <person name="Hildebrand F."/>
            <person name="Pallen M.J."/>
        </authorList>
    </citation>
    <scope>NUCLEOTIDE SEQUENCE</scope>
    <source>
        <strain evidence="7">E3-2379</strain>
    </source>
</reference>
<feature type="transmembrane region" description="Helical" evidence="6">
    <location>
        <begin position="264"/>
        <end position="285"/>
    </location>
</feature>
<feature type="transmembrane region" description="Helical" evidence="6">
    <location>
        <begin position="176"/>
        <end position="196"/>
    </location>
</feature>
<dbReference type="PANTHER" id="PTHR23513:SF6">
    <property type="entry name" value="MAJOR FACILITATOR SUPERFAMILY ASSOCIATED DOMAIN-CONTAINING PROTEIN"/>
    <property type="match status" value="1"/>
</dbReference>
<accession>A0A9D9I2L4</accession>
<evidence type="ECO:0000256" key="5">
    <source>
        <dbReference type="ARBA" id="ARBA00023136"/>
    </source>
</evidence>
<evidence type="ECO:0000313" key="8">
    <source>
        <dbReference type="Proteomes" id="UP000823618"/>
    </source>
</evidence>
<dbReference type="SUPFAM" id="SSF103473">
    <property type="entry name" value="MFS general substrate transporter"/>
    <property type="match status" value="1"/>
</dbReference>
<dbReference type="CDD" id="cd06173">
    <property type="entry name" value="MFS_MefA_like"/>
    <property type="match status" value="1"/>
</dbReference>
<evidence type="ECO:0000256" key="3">
    <source>
        <dbReference type="ARBA" id="ARBA00022692"/>
    </source>
</evidence>
<name>A0A9D9I2L4_9FIRM</name>
<sequence>LYAPAVTASLPLIVEREHLQFANSCVSQVGAWANILGPVVAGIFYGFFGIKAIIFFNAISFLFSAILECFLRIPQKKQETLYKISFLSSYREMGKTWKILRKEYIVVFGIILSYGMFNICIGPVNSVVLPYVLNIVFDVPSQVYGFVEGIITCGMLISGILLAMKVNWFPFRQVYFWNYPMCIALFCMAVAVTIWTKSWIGIAIFAIGGMVIMFCLGVGNIVTLTYIQGKVPESILGKVSALSTAVATATVPIGQLVFGNALEWFHVGILLFIGAILNGMVSLFVRKTVKIEIKNATRHHKTSQ</sequence>
<comment type="caution">
    <text evidence="7">The sequence shown here is derived from an EMBL/GenBank/DDBJ whole genome shotgun (WGS) entry which is preliminary data.</text>
</comment>
<dbReference type="PANTHER" id="PTHR23513">
    <property type="entry name" value="INTEGRAL MEMBRANE EFFLUX PROTEIN-RELATED"/>
    <property type="match status" value="1"/>
</dbReference>
<reference evidence="7" key="1">
    <citation type="submission" date="2020-10" db="EMBL/GenBank/DDBJ databases">
        <authorList>
            <person name="Gilroy R."/>
        </authorList>
    </citation>
    <scope>NUCLEOTIDE SEQUENCE</scope>
    <source>
        <strain evidence="7">E3-2379</strain>
    </source>
</reference>
<proteinExistence type="predicted"/>
<keyword evidence="5 6" id="KW-0472">Membrane</keyword>
<feature type="non-terminal residue" evidence="7">
    <location>
        <position position="1"/>
    </location>
</feature>
<gene>
    <name evidence="7" type="ORF">IAC13_08765</name>
</gene>
<keyword evidence="2" id="KW-1003">Cell membrane</keyword>
<evidence type="ECO:0000256" key="2">
    <source>
        <dbReference type="ARBA" id="ARBA00022475"/>
    </source>
</evidence>
<dbReference type="Pfam" id="PF07690">
    <property type="entry name" value="MFS_1"/>
    <property type="match status" value="1"/>
</dbReference>
<evidence type="ECO:0000256" key="6">
    <source>
        <dbReference type="SAM" id="Phobius"/>
    </source>
</evidence>
<dbReference type="Proteomes" id="UP000823618">
    <property type="component" value="Unassembled WGS sequence"/>
</dbReference>
<dbReference type="Gene3D" id="1.20.1250.20">
    <property type="entry name" value="MFS general substrate transporter like domains"/>
    <property type="match status" value="1"/>
</dbReference>
<dbReference type="InterPro" id="IPR011701">
    <property type="entry name" value="MFS"/>
</dbReference>